<dbReference type="InterPro" id="IPR004092">
    <property type="entry name" value="Mbt"/>
</dbReference>
<evidence type="ECO:0000256" key="1">
    <source>
        <dbReference type="ARBA" id="ARBA00022737"/>
    </source>
</evidence>
<dbReference type="SMART" id="SM00561">
    <property type="entry name" value="MBT"/>
    <property type="match status" value="4"/>
</dbReference>
<evidence type="ECO:0000256" key="2">
    <source>
        <dbReference type="PROSITE-ProRule" id="PRU00459"/>
    </source>
</evidence>
<dbReference type="GO" id="GO:0005634">
    <property type="term" value="C:nucleus"/>
    <property type="evidence" value="ECO:0007669"/>
    <property type="project" value="InterPro"/>
</dbReference>
<protein>
    <submittedName>
        <fullName evidence="3">Scm-like with four MBT domains protein 1</fullName>
    </submittedName>
</protein>
<reference evidence="3" key="2">
    <citation type="journal article" date="2023" name="Science">
        <title>Genomic signatures of disease resistance in endangered staghorn corals.</title>
        <authorList>
            <person name="Vollmer S.V."/>
            <person name="Selwyn J.D."/>
            <person name="Despard B.A."/>
            <person name="Roesel C.L."/>
        </authorList>
    </citation>
    <scope>NUCLEOTIDE SEQUENCE</scope>
    <source>
        <strain evidence="3">K2</strain>
    </source>
</reference>
<dbReference type="EMBL" id="JARQWQ010000006">
    <property type="protein sequence ID" value="KAK2571151.1"/>
    <property type="molecule type" value="Genomic_DNA"/>
</dbReference>
<evidence type="ECO:0000313" key="3">
    <source>
        <dbReference type="EMBL" id="KAK2571151.1"/>
    </source>
</evidence>
<dbReference type="PANTHER" id="PTHR12247">
    <property type="entry name" value="POLYCOMB GROUP PROTEIN"/>
    <property type="match status" value="1"/>
</dbReference>
<keyword evidence="1" id="KW-0677">Repeat</keyword>
<feature type="repeat" description="MBT" evidence="2">
    <location>
        <begin position="39"/>
        <end position="141"/>
    </location>
</feature>
<dbReference type="CDD" id="cd20096">
    <property type="entry name" value="MBT_SFMBT_rpt4"/>
    <property type="match status" value="1"/>
</dbReference>
<dbReference type="CDD" id="cd20095">
    <property type="entry name" value="MBT_SFMBT_rpt3"/>
    <property type="match status" value="1"/>
</dbReference>
<comment type="caution">
    <text evidence="3">The sequence shown here is derived from an EMBL/GenBank/DDBJ whole genome shotgun (WGS) entry which is preliminary data.</text>
</comment>
<dbReference type="Gene3D" id="2.30.30.140">
    <property type="match status" value="4"/>
</dbReference>
<feature type="repeat" description="MBT" evidence="2">
    <location>
        <begin position="381"/>
        <end position="478"/>
    </location>
</feature>
<organism evidence="3 4">
    <name type="scientific">Acropora cervicornis</name>
    <name type="common">Staghorn coral</name>
    <dbReference type="NCBI Taxonomy" id="6130"/>
    <lineage>
        <taxon>Eukaryota</taxon>
        <taxon>Metazoa</taxon>
        <taxon>Cnidaria</taxon>
        <taxon>Anthozoa</taxon>
        <taxon>Hexacorallia</taxon>
        <taxon>Scleractinia</taxon>
        <taxon>Astrocoeniina</taxon>
        <taxon>Acroporidae</taxon>
        <taxon>Acropora</taxon>
    </lineage>
</organism>
<gene>
    <name evidence="3" type="ORF">P5673_003713</name>
</gene>
<dbReference type="Proteomes" id="UP001249851">
    <property type="component" value="Unassembled WGS sequence"/>
</dbReference>
<dbReference type="InterPro" id="IPR050548">
    <property type="entry name" value="PcG_chromatin_remod_factors"/>
</dbReference>
<keyword evidence="4" id="KW-1185">Reference proteome</keyword>
<dbReference type="CDD" id="cd20093">
    <property type="entry name" value="MBT_SFMBT_rpt1"/>
    <property type="match status" value="1"/>
</dbReference>
<evidence type="ECO:0000313" key="4">
    <source>
        <dbReference type="Proteomes" id="UP001249851"/>
    </source>
</evidence>
<dbReference type="Pfam" id="PF02820">
    <property type="entry name" value="MBT"/>
    <property type="match status" value="4"/>
</dbReference>
<dbReference type="SUPFAM" id="SSF63748">
    <property type="entry name" value="Tudor/PWWP/MBT"/>
    <property type="match status" value="4"/>
</dbReference>
<accession>A0AAD9R115</accession>
<dbReference type="PROSITE" id="PS51079">
    <property type="entry name" value="MBT"/>
    <property type="match status" value="4"/>
</dbReference>
<dbReference type="PANTHER" id="PTHR12247:SF129">
    <property type="entry name" value="SOP-2-RELATED PROTEIN 3"/>
    <property type="match status" value="1"/>
</dbReference>
<name>A0AAD9R115_ACRCE</name>
<dbReference type="GO" id="GO:0042393">
    <property type="term" value="F:histone binding"/>
    <property type="evidence" value="ECO:0007669"/>
    <property type="project" value="TreeGrafter"/>
</dbReference>
<feature type="repeat" description="MBT" evidence="2">
    <location>
        <begin position="261"/>
        <end position="373"/>
    </location>
</feature>
<dbReference type="GO" id="GO:0003682">
    <property type="term" value="F:chromatin binding"/>
    <property type="evidence" value="ECO:0007669"/>
    <property type="project" value="TreeGrafter"/>
</dbReference>
<sequence length="500" mass="57002">MEKDSVACKRKKNIDDSVSSTRKCLKNCSGSDEENEELFSWEDYLKKCHAKAVPKETFKHVQDTKVQGFVPGMKLESLDRTSLETDTYWVATVVMSSGPLLLLRYDGYDDDRSGDFWCDAASEDLQPIGWCARTNNILIPPVAIRHKESNWAKFLMQDLKTAVCAPDHLFHRSSDPDEENQLKPGLKLELLHPDDPLCYWVASVVDTFGLRLRMRLEGATDDCDDVWVYFLSDNVHQLGFGKKHHLRLHVPSVLKAKFPNMDWSKVKERLLVLINSANEDDFLNTSLCKSDSFPKPHEFTTGMKLEAVNPKDPSSICAATVSQVANEIFFQVEIDSMIDCRNRDKPVIWCSSNSKNIFPVGWCKKNNIQLTPPPGYLVHPFCWETYLEWTSSSAAPESLFNLDIPSHEFDISMKFEAVDQTNPSIMTVATVTQVVGRTMWVLLDGYKDDSIEHIYDVQSFDLFPVGWCSMNGHPLLTPRVQRKKPHCTPHHQCVILYDSK</sequence>
<dbReference type="AlphaFoldDB" id="A0AAD9R115"/>
<proteinExistence type="predicted"/>
<feature type="repeat" description="MBT" evidence="2">
    <location>
        <begin position="149"/>
        <end position="251"/>
    </location>
</feature>
<reference evidence="3" key="1">
    <citation type="journal article" date="2023" name="G3 (Bethesda)">
        <title>Whole genome assembly and annotation of the endangered Caribbean coral Acropora cervicornis.</title>
        <authorList>
            <person name="Selwyn J.D."/>
            <person name="Vollmer S.V."/>
        </authorList>
    </citation>
    <scope>NUCLEOTIDE SEQUENCE</scope>
    <source>
        <strain evidence="3">K2</strain>
    </source>
</reference>
<dbReference type="GO" id="GO:0045892">
    <property type="term" value="P:negative regulation of DNA-templated transcription"/>
    <property type="evidence" value="ECO:0007669"/>
    <property type="project" value="TreeGrafter"/>
</dbReference>